<feature type="domain" description="CBM6" evidence="5">
    <location>
        <begin position="893"/>
        <end position="1019"/>
    </location>
</feature>
<organism evidence="6 7">
    <name type="scientific">Streptosporangium longisporum</name>
    <dbReference type="NCBI Taxonomy" id="46187"/>
    <lineage>
        <taxon>Bacteria</taxon>
        <taxon>Bacillati</taxon>
        <taxon>Actinomycetota</taxon>
        <taxon>Actinomycetes</taxon>
        <taxon>Streptosporangiales</taxon>
        <taxon>Streptosporangiaceae</taxon>
        <taxon>Streptosporangium</taxon>
    </lineage>
</organism>
<dbReference type="PROSITE" id="PS51175">
    <property type="entry name" value="CBM6"/>
    <property type="match status" value="1"/>
</dbReference>
<dbReference type="InterPro" id="IPR029010">
    <property type="entry name" value="ThuA-like"/>
</dbReference>
<dbReference type="InterPro" id="IPR035986">
    <property type="entry name" value="PKD_dom_sf"/>
</dbReference>
<dbReference type="InterPro" id="IPR035992">
    <property type="entry name" value="Ricin_B-like_lectins"/>
</dbReference>
<dbReference type="InterPro" id="IPR005084">
    <property type="entry name" value="CBM6"/>
</dbReference>
<dbReference type="CDD" id="cd04084">
    <property type="entry name" value="CBM6_xylanase-like"/>
    <property type="match status" value="1"/>
</dbReference>
<dbReference type="InterPro" id="IPR000772">
    <property type="entry name" value="Ricin_B_lectin"/>
</dbReference>
<dbReference type="InterPro" id="IPR011041">
    <property type="entry name" value="Quinoprot_gluc/sorb_DH_b-prop"/>
</dbReference>
<evidence type="ECO:0000313" key="6">
    <source>
        <dbReference type="EMBL" id="GAA3009211.1"/>
    </source>
</evidence>
<dbReference type="Gene3D" id="2.60.120.260">
    <property type="entry name" value="Galactose-binding domain-like"/>
    <property type="match status" value="1"/>
</dbReference>
<dbReference type="Gene3D" id="2.60.40.10">
    <property type="entry name" value="Immunoglobulins"/>
    <property type="match status" value="1"/>
</dbReference>
<dbReference type="RefSeq" id="WP_344895705.1">
    <property type="nucleotide sequence ID" value="NZ_BAAAWD010000007.1"/>
</dbReference>
<dbReference type="Pfam" id="PF07995">
    <property type="entry name" value="GSDH"/>
    <property type="match status" value="1"/>
</dbReference>
<proteinExistence type="predicted"/>
<keyword evidence="1 3" id="KW-0732">Signal</keyword>
<keyword evidence="7" id="KW-1185">Reference proteome</keyword>
<dbReference type="InterPro" id="IPR022409">
    <property type="entry name" value="PKD/Chitinase_dom"/>
</dbReference>
<dbReference type="InterPro" id="IPR013783">
    <property type="entry name" value="Ig-like_fold"/>
</dbReference>
<comment type="caution">
    <text evidence="6">The sequence shown here is derived from an EMBL/GenBank/DDBJ whole genome shotgun (WGS) entry which is preliminary data.</text>
</comment>
<dbReference type="InterPro" id="IPR029062">
    <property type="entry name" value="Class_I_gatase-like"/>
</dbReference>
<dbReference type="SUPFAM" id="SSF50952">
    <property type="entry name" value="Soluble quinoprotein glucose dehydrogenase"/>
    <property type="match status" value="1"/>
</dbReference>
<evidence type="ECO:0000259" key="5">
    <source>
        <dbReference type="PROSITE" id="PS51175"/>
    </source>
</evidence>
<evidence type="ECO:0000256" key="3">
    <source>
        <dbReference type="SAM" id="SignalP"/>
    </source>
</evidence>
<evidence type="ECO:0000256" key="2">
    <source>
        <dbReference type="SAM" id="MobiDB-lite"/>
    </source>
</evidence>
<sequence>MRRSHLLPALASALLGLFLFVVPPVANAAAPQFKVLLFSETASGAYRHDSIPAGIAMFQQLAADNNFQVDLSENSSVFTSATFNTYDAVIMFQTSGMIWDNDAQRQAFQSYVRSGRGVVAVHNATDMNIEAQFPWWDQVVMAGAHMTAHSATVQGTAKVADKVHPSTVGLPDRWTRPEEWYNFDKNMRGSVHVLVTADETTYDAGPSKMGADHPISWCHNPEGGRVWATAMGHQASSYSEANFKQHLLGGVKWAAGAAPGDCGGTVAARFQKVTLDGAPDQPMELDVAADGRVFYISRSGKVNLIPAGGGGTRVIGTLPVYVGGEDGGVGLALDPNFAANGWIYLNYSPAGGGEVNRVSRFTFNGTSLDLSSEKKLLEVPAYRNVDEPGHTGGYLAFGPNGNLYIGPGDDTNPNGSSGYTPIDERPGREHFDAQRSSANTNDLRGKILRIHPEPDGTYTVPAGNLFAPGTAKTRPEIYAMGFRNPFRFSVDKNTGWISVGDYGPDAGSANANRGPEGTVEWNLIKQPGNYGWPYCVGNNIPFNDFNFATNTSGAKFNCSAPVNNSPNNTGLTTLPPAQPANVWYNYHVSAQFPEIKCCGGAAAMGGPFYRYNAASTSDRKFPQYFDGTPFFYDWSRNFVNEFRLDSSGNLLKINPFVAQIAPRAPIDMKFGPDGALYMADWGNGFGHANTDDSIYRIDYVVGNRAPVAKIIANPDSGAAPLTVAFSSVGSADPDGEAITYAWDFGDGGTSTAANPSHTYTANGTYTVRLTVRDSSGKTASVTTPVVVGNTRPAVVFSAPPDGGFISFGDRVSYTVNVTDPEDGTVDCAKVNVITALGHDQHAHDTGQYTGCSGTVTTTASGHDEASNVYYVLAADYTDSTGLKGSAGITLNPKHKQAEHFSGSSGVRAVDEAGAEGGRRIGDVSNNDWVSFTPVNLSGIDSVSFRVSAPSATGGSIELRAGSPTGTLVASAAVTATGGWNTYASLPAARVTDPGGTRVLYVVFKAPTANAFDVDSITFNGRGVGQGDGNPTPTPTPTPTPSGNALKGVGSGRCLDVSGASTANGAAVNIWDCNGRTNQQWASTAAQELRVYGNKCLDVTGAGTADGTAVNIWDCNGQNNQKWRLNADGTITAVGANKCLDVSGNGTANGTKVHIWTCAGGTNQRWTRS</sequence>
<dbReference type="SUPFAM" id="SSF52317">
    <property type="entry name" value="Class I glutamine amidotransferase-like"/>
    <property type="match status" value="1"/>
</dbReference>
<dbReference type="Pfam" id="PF00652">
    <property type="entry name" value="Ricin_B_lectin"/>
    <property type="match status" value="1"/>
</dbReference>
<dbReference type="InterPro" id="IPR008979">
    <property type="entry name" value="Galactose-bd-like_sf"/>
</dbReference>
<feature type="chain" id="PRO_5045941861" evidence="3">
    <location>
        <begin position="29"/>
        <end position="1168"/>
    </location>
</feature>
<dbReference type="PROSITE" id="PS50093">
    <property type="entry name" value="PKD"/>
    <property type="match status" value="1"/>
</dbReference>
<dbReference type="InterPro" id="IPR000601">
    <property type="entry name" value="PKD_dom"/>
</dbReference>
<dbReference type="Proteomes" id="UP001499930">
    <property type="component" value="Unassembled WGS sequence"/>
</dbReference>
<dbReference type="SMART" id="SM00089">
    <property type="entry name" value="PKD"/>
    <property type="match status" value="1"/>
</dbReference>
<dbReference type="CDD" id="cd00146">
    <property type="entry name" value="PKD"/>
    <property type="match status" value="1"/>
</dbReference>
<evidence type="ECO:0000259" key="4">
    <source>
        <dbReference type="PROSITE" id="PS50093"/>
    </source>
</evidence>
<name>A0ABN3XZ31_9ACTN</name>
<dbReference type="InterPro" id="IPR006584">
    <property type="entry name" value="Cellulose-bd_IV"/>
</dbReference>
<evidence type="ECO:0000313" key="7">
    <source>
        <dbReference type="Proteomes" id="UP001499930"/>
    </source>
</evidence>
<evidence type="ECO:0000256" key="1">
    <source>
        <dbReference type="ARBA" id="ARBA00022729"/>
    </source>
</evidence>
<feature type="region of interest" description="Disordered" evidence="2">
    <location>
        <begin position="1021"/>
        <end position="1047"/>
    </location>
</feature>
<dbReference type="InterPro" id="IPR012938">
    <property type="entry name" value="Glc/Sorbosone_DH"/>
</dbReference>
<dbReference type="Gene3D" id="3.40.50.880">
    <property type="match status" value="1"/>
</dbReference>
<protein>
    <submittedName>
        <fullName evidence="6">ThuA domain-containing protein</fullName>
    </submittedName>
</protein>
<dbReference type="SUPFAM" id="SSF50370">
    <property type="entry name" value="Ricin B-like lectins"/>
    <property type="match status" value="1"/>
</dbReference>
<dbReference type="CDD" id="cd23418">
    <property type="entry name" value="beta-trefoil_Ricin_XLN-like"/>
    <property type="match status" value="1"/>
</dbReference>
<reference evidence="6 7" key="1">
    <citation type="journal article" date="2019" name="Int. J. Syst. Evol. Microbiol.">
        <title>The Global Catalogue of Microorganisms (GCM) 10K type strain sequencing project: providing services to taxonomists for standard genome sequencing and annotation.</title>
        <authorList>
            <consortium name="The Broad Institute Genomics Platform"/>
            <consortium name="The Broad Institute Genome Sequencing Center for Infectious Disease"/>
            <person name="Wu L."/>
            <person name="Ma J."/>
        </authorList>
    </citation>
    <scope>NUCLEOTIDE SEQUENCE [LARGE SCALE GENOMIC DNA]</scope>
    <source>
        <strain evidence="6 7">JCM 3106</strain>
    </source>
</reference>
<dbReference type="SMART" id="SM00458">
    <property type="entry name" value="RICIN"/>
    <property type="match status" value="1"/>
</dbReference>
<dbReference type="SUPFAM" id="SSF49785">
    <property type="entry name" value="Galactose-binding domain-like"/>
    <property type="match status" value="1"/>
</dbReference>
<dbReference type="Gene3D" id="2.80.10.50">
    <property type="match status" value="1"/>
</dbReference>
<dbReference type="EMBL" id="BAAAWD010000007">
    <property type="protein sequence ID" value="GAA3009211.1"/>
    <property type="molecule type" value="Genomic_DNA"/>
</dbReference>
<gene>
    <name evidence="6" type="ORF">GCM10017559_34580</name>
</gene>
<dbReference type="InterPro" id="IPR011042">
    <property type="entry name" value="6-blade_b-propeller_TolB-like"/>
</dbReference>
<dbReference type="SUPFAM" id="SSF49299">
    <property type="entry name" value="PKD domain"/>
    <property type="match status" value="1"/>
</dbReference>
<dbReference type="PANTHER" id="PTHR40469">
    <property type="entry name" value="SECRETED GLYCOSYL HYDROLASE"/>
    <property type="match status" value="1"/>
</dbReference>
<dbReference type="Pfam" id="PF06283">
    <property type="entry name" value="ThuA"/>
    <property type="match status" value="1"/>
</dbReference>
<feature type="domain" description="PKD" evidence="4">
    <location>
        <begin position="706"/>
        <end position="787"/>
    </location>
</feature>
<dbReference type="SMART" id="SM00606">
    <property type="entry name" value="CBD_IV"/>
    <property type="match status" value="1"/>
</dbReference>
<feature type="signal peptide" evidence="3">
    <location>
        <begin position="1"/>
        <end position="28"/>
    </location>
</feature>
<dbReference type="PANTHER" id="PTHR40469:SF2">
    <property type="entry name" value="GALACTOSE-BINDING DOMAIN-LIKE SUPERFAMILY PROTEIN"/>
    <property type="match status" value="1"/>
</dbReference>
<dbReference type="Pfam" id="PF03422">
    <property type="entry name" value="CBM_6"/>
    <property type="match status" value="1"/>
</dbReference>
<accession>A0ABN3XZ31</accession>
<dbReference type="PROSITE" id="PS50231">
    <property type="entry name" value="RICIN_B_LECTIN"/>
    <property type="match status" value="1"/>
</dbReference>
<dbReference type="Pfam" id="PF18911">
    <property type="entry name" value="PKD_4"/>
    <property type="match status" value="1"/>
</dbReference>
<dbReference type="Gene3D" id="2.120.10.30">
    <property type="entry name" value="TolB, C-terminal domain"/>
    <property type="match status" value="1"/>
</dbReference>